<dbReference type="Pfam" id="PF08352">
    <property type="entry name" value="oligo_HPY"/>
    <property type="match status" value="1"/>
</dbReference>
<name>A0A4R1K8A5_9BACT</name>
<dbReference type="GO" id="GO:0005886">
    <property type="term" value="C:plasma membrane"/>
    <property type="evidence" value="ECO:0007669"/>
    <property type="project" value="UniProtKB-SubCell"/>
</dbReference>
<gene>
    <name evidence="9" type="ORF">C8D98_1411</name>
</gene>
<dbReference type="InterPro" id="IPR003439">
    <property type="entry name" value="ABC_transporter-like_ATP-bd"/>
</dbReference>
<evidence type="ECO:0000256" key="3">
    <source>
        <dbReference type="ARBA" id="ARBA00022448"/>
    </source>
</evidence>
<evidence type="ECO:0000256" key="1">
    <source>
        <dbReference type="ARBA" id="ARBA00004417"/>
    </source>
</evidence>
<dbReference type="InterPro" id="IPR013563">
    <property type="entry name" value="Oligopep_ABC_C"/>
</dbReference>
<dbReference type="Pfam" id="PF00005">
    <property type="entry name" value="ABC_tran"/>
    <property type="match status" value="1"/>
</dbReference>
<evidence type="ECO:0000256" key="6">
    <source>
        <dbReference type="ARBA" id="ARBA00022840"/>
    </source>
</evidence>
<dbReference type="FunFam" id="3.40.50.300:FF:000016">
    <property type="entry name" value="Oligopeptide ABC transporter ATP-binding component"/>
    <property type="match status" value="1"/>
</dbReference>
<feature type="domain" description="ABC transporter" evidence="8">
    <location>
        <begin position="2"/>
        <end position="251"/>
    </location>
</feature>
<comment type="subcellular location">
    <subcellularLocation>
        <location evidence="1">Cell inner membrane</location>
        <topology evidence="1">Peripheral membrane protein</topology>
    </subcellularLocation>
</comment>
<keyword evidence="7" id="KW-0472">Membrane</keyword>
<dbReference type="InterPro" id="IPR003593">
    <property type="entry name" value="AAA+_ATPase"/>
</dbReference>
<evidence type="ECO:0000259" key="8">
    <source>
        <dbReference type="PROSITE" id="PS50893"/>
    </source>
</evidence>
<dbReference type="OrthoDB" id="9802772at2"/>
<evidence type="ECO:0000313" key="9">
    <source>
        <dbReference type="EMBL" id="TCK60535.1"/>
    </source>
</evidence>
<dbReference type="PANTHER" id="PTHR43297">
    <property type="entry name" value="OLIGOPEPTIDE TRANSPORT ATP-BINDING PROTEIN APPD"/>
    <property type="match status" value="1"/>
</dbReference>
<reference evidence="9 10" key="1">
    <citation type="submission" date="2019-03" db="EMBL/GenBank/DDBJ databases">
        <title>Genomic Encyclopedia of Type Strains, Phase IV (KMG-IV): sequencing the most valuable type-strain genomes for metagenomic binning, comparative biology and taxonomic classification.</title>
        <authorList>
            <person name="Goeker M."/>
        </authorList>
    </citation>
    <scope>NUCLEOTIDE SEQUENCE [LARGE SCALE GENOMIC DNA]</scope>
    <source>
        <strain evidence="9 10">DSM 24984</strain>
    </source>
</reference>
<dbReference type="InterPro" id="IPR027417">
    <property type="entry name" value="P-loop_NTPase"/>
</dbReference>
<keyword evidence="3" id="KW-0813">Transport</keyword>
<protein>
    <submittedName>
        <fullName evidence="9">Peptide/nickel transport system ATP-binding protein</fullName>
    </submittedName>
</protein>
<keyword evidence="6 9" id="KW-0067">ATP-binding</keyword>
<dbReference type="InterPro" id="IPR050388">
    <property type="entry name" value="ABC_Ni/Peptide_Import"/>
</dbReference>
<dbReference type="GO" id="GO:0016887">
    <property type="term" value="F:ATP hydrolysis activity"/>
    <property type="evidence" value="ECO:0007669"/>
    <property type="project" value="InterPro"/>
</dbReference>
<dbReference type="AlphaFoldDB" id="A0A4R1K8A5"/>
<evidence type="ECO:0000256" key="5">
    <source>
        <dbReference type="ARBA" id="ARBA00022741"/>
    </source>
</evidence>
<sequence length="313" mass="34688">MLSINNLSVELKTKDNPFIILRDISFSLKKGEILGIAGESGSGKTILAKTILNLIRKPVVKTAGTISLDGRELVTEKDFASVRGNRISMIFQNPTGSLNPVFTIGQQITEAILTHNPKMSKAEARQKAIELLTEVEIPHPAERMNSYPHQLSGGMNQRAMIAIALSCDPEVLIADEPTTALDVTIQQQILNLIKKLNREKNLSVIFITHDLGLLTRIADESFIMYAGEIMERLTGTDLQAGNIRHPYTKALRECVPAIGETREYLNTIKGTITFNSAEFDSKCIFAERCGRRTDRCLTEKPVFGNGFSCHNPY</sequence>
<dbReference type="GO" id="GO:0005524">
    <property type="term" value="F:ATP binding"/>
    <property type="evidence" value="ECO:0007669"/>
    <property type="project" value="UniProtKB-KW"/>
</dbReference>
<accession>A0A4R1K8A5</accession>
<dbReference type="Proteomes" id="UP000294614">
    <property type="component" value="Unassembled WGS sequence"/>
</dbReference>
<organism evidence="9 10">
    <name type="scientific">Seleniivibrio woodruffii</name>
    <dbReference type="NCBI Taxonomy" id="1078050"/>
    <lineage>
        <taxon>Bacteria</taxon>
        <taxon>Pseudomonadati</taxon>
        <taxon>Deferribacterota</taxon>
        <taxon>Deferribacteres</taxon>
        <taxon>Deferribacterales</taxon>
        <taxon>Geovibrionaceae</taxon>
        <taxon>Seleniivibrio</taxon>
    </lineage>
</organism>
<comment type="caution">
    <text evidence="9">The sequence shown here is derived from an EMBL/GenBank/DDBJ whole genome shotgun (WGS) entry which is preliminary data.</text>
</comment>
<evidence type="ECO:0000256" key="4">
    <source>
        <dbReference type="ARBA" id="ARBA00022475"/>
    </source>
</evidence>
<evidence type="ECO:0000256" key="2">
    <source>
        <dbReference type="ARBA" id="ARBA00005417"/>
    </source>
</evidence>
<comment type="similarity">
    <text evidence="2">Belongs to the ABC transporter superfamily.</text>
</comment>
<dbReference type="SUPFAM" id="SSF52540">
    <property type="entry name" value="P-loop containing nucleoside triphosphate hydrolases"/>
    <property type="match status" value="1"/>
</dbReference>
<keyword evidence="5" id="KW-0547">Nucleotide-binding</keyword>
<dbReference type="Gene3D" id="3.40.50.300">
    <property type="entry name" value="P-loop containing nucleotide triphosphate hydrolases"/>
    <property type="match status" value="1"/>
</dbReference>
<dbReference type="SMART" id="SM00382">
    <property type="entry name" value="AAA"/>
    <property type="match status" value="1"/>
</dbReference>
<dbReference type="EMBL" id="SMGG01000004">
    <property type="protein sequence ID" value="TCK60535.1"/>
    <property type="molecule type" value="Genomic_DNA"/>
</dbReference>
<dbReference type="NCBIfam" id="TIGR01727">
    <property type="entry name" value="oligo_HPY"/>
    <property type="match status" value="1"/>
</dbReference>
<dbReference type="PROSITE" id="PS50893">
    <property type="entry name" value="ABC_TRANSPORTER_2"/>
    <property type="match status" value="1"/>
</dbReference>
<evidence type="ECO:0000313" key="10">
    <source>
        <dbReference type="Proteomes" id="UP000294614"/>
    </source>
</evidence>
<evidence type="ECO:0000256" key="7">
    <source>
        <dbReference type="ARBA" id="ARBA00023136"/>
    </source>
</evidence>
<dbReference type="PANTHER" id="PTHR43297:SF2">
    <property type="entry name" value="DIPEPTIDE TRANSPORT ATP-BINDING PROTEIN DPPD"/>
    <property type="match status" value="1"/>
</dbReference>
<keyword evidence="10" id="KW-1185">Reference proteome</keyword>
<proteinExistence type="inferred from homology"/>
<keyword evidence="4" id="KW-1003">Cell membrane</keyword>
<dbReference type="GO" id="GO:0015833">
    <property type="term" value="P:peptide transport"/>
    <property type="evidence" value="ECO:0007669"/>
    <property type="project" value="InterPro"/>
</dbReference>
<dbReference type="CDD" id="cd03257">
    <property type="entry name" value="ABC_NikE_OppD_transporters"/>
    <property type="match status" value="1"/>
</dbReference>